<sequence length="296" mass="33419">MSDSSFRAVTIAGATGTLGYHVADAFLNDGSYKFVSRKRRRNHYSQKDELVKALKGTDVLISAVRTQGNNDTFYDAQLPLLTSAKEAGVKRFIPSEFGSEFPDVSHPFSDDKSKFRAEVEKSGLEYTIINNGVFSEYLDFIGFDVKNKKVTFMTDRDLKISATSLHDVGKYTVESLKIPDARNAYIRVAADTLSFNELLKKFEEASGEYLTFHSKLLHLKTVVNDDSLYEGSKWEVVEDREIRKRFLEKIDPVPSPLEELQAFICENTRFAKTDNDKFSFTPISIDDVIKALVKGS</sequence>
<evidence type="ECO:0000256" key="3">
    <source>
        <dbReference type="ARBA" id="ARBA00023002"/>
    </source>
</evidence>
<keyword evidence="2" id="KW-0521">NADP</keyword>
<gene>
    <name evidence="5" type="ORF">FCALED_LOCUS7429</name>
</gene>
<dbReference type="PANTHER" id="PTHR47706">
    <property type="entry name" value="NMRA-LIKE FAMILY PROTEIN"/>
    <property type="match status" value="1"/>
</dbReference>
<proteinExistence type="inferred from homology"/>
<name>A0A9N9BVR5_9GLOM</name>
<protein>
    <submittedName>
        <fullName evidence="5">12741_t:CDS:1</fullName>
    </submittedName>
</protein>
<dbReference type="AlphaFoldDB" id="A0A9N9BVR5"/>
<accession>A0A9N9BVR5</accession>
<comment type="caution">
    <text evidence="5">The sequence shown here is derived from an EMBL/GenBank/DDBJ whole genome shotgun (WGS) entry which is preliminary data.</text>
</comment>
<evidence type="ECO:0000313" key="6">
    <source>
        <dbReference type="Proteomes" id="UP000789570"/>
    </source>
</evidence>
<dbReference type="Proteomes" id="UP000789570">
    <property type="component" value="Unassembled WGS sequence"/>
</dbReference>
<reference evidence="5" key="1">
    <citation type="submission" date="2021-06" db="EMBL/GenBank/DDBJ databases">
        <authorList>
            <person name="Kallberg Y."/>
            <person name="Tangrot J."/>
            <person name="Rosling A."/>
        </authorList>
    </citation>
    <scope>NUCLEOTIDE SEQUENCE</scope>
    <source>
        <strain evidence="5">UK204</strain>
    </source>
</reference>
<dbReference type="Gene3D" id="3.40.50.720">
    <property type="entry name" value="NAD(P)-binding Rossmann-like Domain"/>
    <property type="match status" value="1"/>
</dbReference>
<dbReference type="Pfam" id="PF05368">
    <property type="entry name" value="NmrA"/>
    <property type="match status" value="1"/>
</dbReference>
<evidence type="ECO:0000256" key="1">
    <source>
        <dbReference type="ARBA" id="ARBA00005725"/>
    </source>
</evidence>
<dbReference type="GO" id="GO:0016491">
    <property type="term" value="F:oxidoreductase activity"/>
    <property type="evidence" value="ECO:0007669"/>
    <property type="project" value="UniProtKB-KW"/>
</dbReference>
<dbReference type="InterPro" id="IPR051609">
    <property type="entry name" value="NmrA/Isoflavone_reductase-like"/>
</dbReference>
<evidence type="ECO:0000313" key="5">
    <source>
        <dbReference type="EMBL" id="CAG8577710.1"/>
    </source>
</evidence>
<organism evidence="5 6">
    <name type="scientific">Funneliformis caledonium</name>
    <dbReference type="NCBI Taxonomy" id="1117310"/>
    <lineage>
        <taxon>Eukaryota</taxon>
        <taxon>Fungi</taxon>
        <taxon>Fungi incertae sedis</taxon>
        <taxon>Mucoromycota</taxon>
        <taxon>Glomeromycotina</taxon>
        <taxon>Glomeromycetes</taxon>
        <taxon>Glomerales</taxon>
        <taxon>Glomeraceae</taxon>
        <taxon>Funneliformis</taxon>
    </lineage>
</organism>
<dbReference type="EMBL" id="CAJVPQ010001967">
    <property type="protein sequence ID" value="CAG8577710.1"/>
    <property type="molecule type" value="Genomic_DNA"/>
</dbReference>
<keyword evidence="6" id="KW-1185">Reference proteome</keyword>
<keyword evidence="3" id="KW-0560">Oxidoreductase</keyword>
<dbReference type="OrthoDB" id="419598at2759"/>
<evidence type="ECO:0000259" key="4">
    <source>
        <dbReference type="Pfam" id="PF05368"/>
    </source>
</evidence>
<evidence type="ECO:0000256" key="2">
    <source>
        <dbReference type="ARBA" id="ARBA00022857"/>
    </source>
</evidence>
<dbReference type="InterPro" id="IPR008030">
    <property type="entry name" value="NmrA-like"/>
</dbReference>
<dbReference type="InterPro" id="IPR036291">
    <property type="entry name" value="NAD(P)-bd_dom_sf"/>
</dbReference>
<feature type="domain" description="NmrA-like" evidence="4">
    <location>
        <begin position="46"/>
        <end position="212"/>
    </location>
</feature>
<comment type="similarity">
    <text evidence="1">Belongs to the NmrA-type oxidoreductase family. Isoflavone reductase subfamily.</text>
</comment>
<dbReference type="SUPFAM" id="SSF51735">
    <property type="entry name" value="NAD(P)-binding Rossmann-fold domains"/>
    <property type="match status" value="1"/>
</dbReference>
<dbReference type="PANTHER" id="PTHR47706:SF4">
    <property type="entry name" value="NMRA-LIKE DOMAIN-CONTAINING PROTEIN"/>
    <property type="match status" value="1"/>
</dbReference>